<accession>A0AAJ6K4S6</accession>
<evidence type="ECO:0000313" key="2">
    <source>
        <dbReference type="Proteomes" id="UP000682358"/>
    </source>
</evidence>
<dbReference type="Pfam" id="PF06986">
    <property type="entry name" value="F_T4SS_TraN"/>
    <property type="match status" value="2"/>
</dbReference>
<dbReference type="AlphaFoldDB" id="A0AAJ6K4S6"/>
<reference evidence="1" key="1">
    <citation type="submission" date="2023-04" db="EMBL/GenBank/DDBJ databases">
        <title>Co-integrate Col3M blaNDM-1-harbouring plasmids in clinical Providencia rettgeri isolates from Argentina.</title>
        <authorList>
            <person name="de Belder D."/>
            <person name="Martino F."/>
            <person name="Tijet N."/>
            <person name="Melano R.G."/>
            <person name="Faccone D."/>
            <person name="de Mendieta J.M."/>
            <person name="Rapoport M."/>
            <person name="Albornoz E."/>
            <person name="Petroni A."/>
            <person name="Tuduri E."/>
            <person name="Derdoy L."/>
            <person name="Cogut S."/>
            <person name="Errecalde L."/>
            <person name="Pasteran F."/>
            <person name="Corso A."/>
            <person name="Gomez S.A."/>
        </authorList>
    </citation>
    <scope>NUCLEOTIDE SEQUENCE</scope>
    <source>
        <strain evidence="1">PreM15628</strain>
        <plasmid evidence="1">p15628A_320</plasmid>
    </source>
</reference>
<organism evidence="1 2">
    <name type="scientific">Providencia rettgeri</name>
    <dbReference type="NCBI Taxonomy" id="587"/>
    <lineage>
        <taxon>Bacteria</taxon>
        <taxon>Pseudomonadati</taxon>
        <taxon>Pseudomonadota</taxon>
        <taxon>Gammaproteobacteria</taxon>
        <taxon>Enterobacterales</taxon>
        <taxon>Morganellaceae</taxon>
        <taxon>Providencia</taxon>
    </lineage>
</organism>
<dbReference type="NCBIfam" id="NF011458">
    <property type="entry name" value="PRK14876.1"/>
    <property type="match status" value="1"/>
</dbReference>
<evidence type="ECO:0000313" key="1">
    <source>
        <dbReference type="EMBL" id="WHT95938.1"/>
    </source>
</evidence>
<geneLocation type="plasmid" evidence="1 2">
    <name>p15628A_320</name>
</geneLocation>
<dbReference type="InterPro" id="IPR014121">
    <property type="entry name" value="TraN_Ftype"/>
</dbReference>
<name>A0AAJ6K4S6_PRORE</name>
<gene>
    <name evidence="1" type="primary">traN</name>
    <name evidence="1" type="ORF">KOF27_20755</name>
</gene>
<dbReference type="Proteomes" id="UP000682358">
    <property type="component" value="Plasmid p15628A_320"/>
</dbReference>
<proteinExistence type="predicted"/>
<sequence length="932" mass="101723">MIRKPWGKKMIQNFRRRNFSSVVTHLSLIAYISVMITPVNSFAEVPSTPPENTGKYQTDKNNLEGVTAGHDTAKEALNFYKTLPSLNVDSKGTSQFGKGESVNFNSIYYKDSLAMGVDDISNVYGNDSKTNEIGFHESKKLKTEQSPKGEAYRTLVGASRHSSIDINKDDDVFNVHNDFLSNEKKYSDAISKCETKQVFEDYVDKKHIPDYKECTKTVDVTGGYIVNHPYLAGLVSHNSGPANIKTCGETCVDIWLGKVGDNYWEGRCRIFEDFMSVNVINPTAVVSAKITRAKWDDYMQIYAGTKDSLEHVWGGPHGKDVFPPETPGRCELSTSWDQQLNVDVTEKFSKVQPNDEVFFKNRVSVTGAGEGFAQLRIQFDKKKALTNDVWSSPQQSEFNKAVKAIKEGFCQDYTVVCHDTIIPDKDGCAVIDGVKLCKEDFVPPPLDKISPFCKRAEVITHCGKEHGVNNTCKKYEKQGCSFIKSQCLTGKEGDIAGCWQSSETWDCGKDVTFNNGAVHEKLICDGAVQCLNGSCLRPSSQENGDFATAAAMLNAASFALADTNCADAEEANNGESSLNKEQCVIFKGEALTCRTAMGGWVDCCDQPVGVSWIEYVQLSMMTMRAADALAIEAGLFDGGVGLFDMASTAAMDAVEAITKPAISAFNSFVGNAGAEVAQGVAEKGVVSMTTAALNNLTTKVAEWTANTFGEAVTNAIFQSAATEGGKTATQSLAENGGASSGASVVQLSSTITTAMSVVGYAYLAYQMANLLVNIIWACTDEEFKLAIKKETKLATKVDSWCSKKVLGACIEKKSSYCAYNSQVARIITEHVRGTIGYGDTKNPNCEGITLADMDKVDFTKIDFSEWTATLKEADMLPDFKEFDLDKYTGSGSTLNADGKRVNSVERFTRGVEGTDLDEVRQRAKTRLSVKDE</sequence>
<protein>
    <submittedName>
        <fullName evidence="1">Conjugal transfer mating pair stabilization protein TraN</fullName>
    </submittedName>
</protein>
<dbReference type="EMBL" id="CP123373">
    <property type="protein sequence ID" value="WHT95938.1"/>
    <property type="molecule type" value="Genomic_DNA"/>
</dbReference>
<keyword evidence="1" id="KW-0614">Plasmid</keyword>